<dbReference type="EMBL" id="JAMZMK010008596">
    <property type="protein sequence ID" value="KAI7739635.1"/>
    <property type="molecule type" value="Genomic_DNA"/>
</dbReference>
<evidence type="ECO:0000256" key="1">
    <source>
        <dbReference type="SAM" id="MobiDB-lite"/>
    </source>
</evidence>
<feature type="region of interest" description="Disordered" evidence="1">
    <location>
        <begin position="173"/>
        <end position="223"/>
    </location>
</feature>
<feature type="compositionally biased region" description="Polar residues" evidence="1">
    <location>
        <begin position="337"/>
        <end position="347"/>
    </location>
</feature>
<feature type="compositionally biased region" description="Basic and acidic residues" evidence="1">
    <location>
        <begin position="249"/>
        <end position="258"/>
    </location>
</feature>
<evidence type="ECO:0000313" key="2">
    <source>
        <dbReference type="EMBL" id="KAI7739635.1"/>
    </source>
</evidence>
<feature type="compositionally biased region" description="Polar residues" evidence="1">
    <location>
        <begin position="364"/>
        <end position="375"/>
    </location>
</feature>
<evidence type="ECO:0000313" key="3">
    <source>
        <dbReference type="Proteomes" id="UP001206925"/>
    </source>
</evidence>
<evidence type="ECO:0008006" key="4">
    <source>
        <dbReference type="Google" id="ProtNLM"/>
    </source>
</evidence>
<organism evidence="2 3">
    <name type="scientific">Ambrosia artemisiifolia</name>
    <name type="common">Common ragweed</name>
    <dbReference type="NCBI Taxonomy" id="4212"/>
    <lineage>
        <taxon>Eukaryota</taxon>
        <taxon>Viridiplantae</taxon>
        <taxon>Streptophyta</taxon>
        <taxon>Embryophyta</taxon>
        <taxon>Tracheophyta</taxon>
        <taxon>Spermatophyta</taxon>
        <taxon>Magnoliopsida</taxon>
        <taxon>eudicotyledons</taxon>
        <taxon>Gunneridae</taxon>
        <taxon>Pentapetalae</taxon>
        <taxon>asterids</taxon>
        <taxon>campanulids</taxon>
        <taxon>Asterales</taxon>
        <taxon>Asteraceae</taxon>
        <taxon>Asteroideae</taxon>
        <taxon>Heliantheae alliance</taxon>
        <taxon>Heliantheae</taxon>
        <taxon>Ambrosia</taxon>
    </lineage>
</organism>
<feature type="compositionally biased region" description="Polar residues" evidence="1">
    <location>
        <begin position="680"/>
        <end position="694"/>
    </location>
</feature>
<feature type="compositionally biased region" description="Polar residues" evidence="1">
    <location>
        <begin position="1255"/>
        <end position="1267"/>
    </location>
</feature>
<feature type="compositionally biased region" description="Acidic residues" evidence="1">
    <location>
        <begin position="1132"/>
        <end position="1153"/>
    </location>
</feature>
<dbReference type="InterPro" id="IPR050875">
    <property type="entry name" value="Troponin_I"/>
</dbReference>
<feature type="compositionally biased region" description="Basic and acidic residues" evidence="1">
    <location>
        <begin position="276"/>
        <end position="289"/>
    </location>
</feature>
<proteinExistence type="predicted"/>
<sequence>MTTMEMMFAQIFERKDSIIEQLQQQSDSYTQQLASRLVIDGITPPPWLLTPNSNPSSSNPNGLEKEKIISKLLLRPPRDSVRYSFGGHSLYYPPVVAGGNINRQLSTEKGMETHAPDKAINSSNEHLVTRECHNNDIVGSLDLVPEVDDSAKSPQNETDARITSIYAAPDMSLARIQRSKSRQKAREQRTSGKTTAKSYSNNETGTHISLNGDSESKKDLHQVIQDKCHSEMSKWNNISVATSMAEEQNGEKGNDRTSHSCRLAKSNSSYEIPSSEGEHNKIGPSSDKEELNDVITVEPSGESLQQSCHVNDVMEGDNLPDVCLGSYASKKSKSGKPQGTQSQNNLFSGRTTRSRSSRQQSSGINKSSKLGTSVSCYPKGGGALSHSVGRITRSRSSRQQGSGINKSSKLGTSVSCYPKGGGALSHSVGDLMHEHNISNKLSDAAKTSQVISDINVETRAICSNEGLLKPVISSCVDMNKSLLGAKHQRNAEIEENGKIDEPVAMQPVNFGIQLERVISNMEPKGLASRESSDCNMTVKPKQLNFDEIDKCDPNDVCSSLSKKRRLGEFSGKECYPSKESASSIDKESSCDVFEQQLPTQNVMSSSPYTTRAHSYNNIDESAKDEMKNIGVDVNDNHLVMDNVEHNSKSSLHDDIDVTRDINVSPKEVDYKFDKEKHSETSNLNEDQASSLNMQTKEDDLDHKSKESAAGVYMPVSNIKSSFTSSLTKQGNNSFEDCLDKEVNESEVNLNSSKSKEFEVGTNAKLSNMTMNSAKANTWPLNQKKDVKDQPNCFSDSRNFRVHIQREGIHCDLESAERGLNLLHGSASILSSEKIHLTQSDGMQSSEKRVHDEMDYDLSEGRQSLLETQVAEEIVTEVDDDATEIADALKQDEPTCVINSIENAADDSTYSLAADVGTTSSIINGDIAVTDNNNFEINLPEWVSSYGSVQSSLSDDKSKTMVVSDEITPVYEGFIIDDETEKVNVGNNEGGVNFDTLEIPSTTIERASIIEQMCKSAIMQTPMSQFSSSFKQHQVQGLYGFMADGILDHMDIGTSVSIDEDSRKNLQTSDSGVTNIDSIFAQQQKNDYGTPFYWPSKNHYSSPVGKLWERSASSSGSSEIQLSSNPDLTCFPIEEDPSSNEENENPEEMPDELQENVIPDVENENPIIVSTEKKIERKENDDEVVVEFQEPLIESTEVSTQHGKHVSMSSMKYPDRYSSNSVSIDVSVPRTRDKVKYKPKIPHGIKVSRYEDNRNSSIATRASTRGNLSVNSTSKSSMKSGIPRLSQKEAKRNNIVSNIASFIPMVKQKQAAAVCTGKRDIKVKALEAAEAAKRREQEKENERKLKKEALKLERARIEKENIKERELNLEKQKLKKKEADIAARKRQREEEEKKQLAKKRKLAAEAQKQNLNPESIFPEDSFCSMDEVLLPRRLQAQ</sequence>
<feature type="region of interest" description="Disordered" evidence="1">
    <location>
        <begin position="673"/>
        <end position="698"/>
    </location>
</feature>
<dbReference type="PANTHER" id="PTHR13738">
    <property type="entry name" value="TROPONIN I"/>
    <property type="match status" value="1"/>
</dbReference>
<dbReference type="PANTHER" id="PTHR13738:SF1">
    <property type="entry name" value="TROPONIN I"/>
    <property type="match status" value="1"/>
</dbReference>
<reference evidence="2" key="1">
    <citation type="submission" date="2022-06" db="EMBL/GenBank/DDBJ databases">
        <title>Uncovering the hologenomic basis of an extraordinary plant invasion.</title>
        <authorList>
            <person name="Bieker V.C."/>
            <person name="Martin M.D."/>
            <person name="Gilbert T."/>
            <person name="Hodgins K."/>
            <person name="Battlay P."/>
            <person name="Petersen B."/>
            <person name="Wilson J."/>
        </authorList>
    </citation>
    <scope>NUCLEOTIDE SEQUENCE</scope>
    <source>
        <strain evidence="2">AA19_3_7</strain>
        <tissue evidence="2">Leaf</tissue>
    </source>
</reference>
<feature type="region of interest" description="Disordered" evidence="1">
    <location>
        <begin position="1115"/>
        <end position="1163"/>
    </location>
</feature>
<accession>A0AAD5CE73</accession>
<comment type="caution">
    <text evidence="2">The sequence shown here is derived from an EMBL/GenBank/DDBJ whole genome shotgun (WGS) entry which is preliminary data.</text>
</comment>
<feature type="region of interest" description="Disordered" evidence="1">
    <location>
        <begin position="1255"/>
        <end position="1285"/>
    </location>
</feature>
<dbReference type="Proteomes" id="UP001206925">
    <property type="component" value="Unassembled WGS sequence"/>
</dbReference>
<feature type="compositionally biased region" description="Basic and acidic residues" evidence="1">
    <location>
        <begin position="214"/>
        <end position="223"/>
    </location>
</feature>
<feature type="compositionally biased region" description="Polar residues" evidence="1">
    <location>
        <begin position="191"/>
        <end position="213"/>
    </location>
</feature>
<feature type="region of interest" description="Disordered" evidence="1">
    <location>
        <begin position="329"/>
        <end position="410"/>
    </location>
</feature>
<keyword evidence="3" id="KW-1185">Reference proteome</keyword>
<feature type="compositionally biased region" description="Low complexity" evidence="1">
    <location>
        <begin position="1268"/>
        <end position="1279"/>
    </location>
</feature>
<name>A0AAD5CE73_AMBAR</name>
<protein>
    <recommendedName>
        <fullName evidence="4">Inner centromere protein ARK-binding domain-containing protein</fullName>
    </recommendedName>
</protein>
<feature type="compositionally biased region" description="Basic and acidic residues" evidence="1">
    <location>
        <begin position="1375"/>
        <end position="1394"/>
    </location>
</feature>
<gene>
    <name evidence="2" type="ORF">M8C21_020487</name>
</gene>
<feature type="region of interest" description="Disordered" evidence="1">
    <location>
        <begin position="1375"/>
        <end position="1417"/>
    </location>
</feature>
<feature type="region of interest" description="Disordered" evidence="1">
    <location>
        <begin position="245"/>
        <end position="289"/>
    </location>
</feature>